<dbReference type="GO" id="GO:0006799">
    <property type="term" value="P:polyphosphate biosynthetic process"/>
    <property type="evidence" value="ECO:0007669"/>
    <property type="project" value="UniProtKB-ARBA"/>
</dbReference>
<feature type="domain" description="VTC" evidence="1">
    <location>
        <begin position="10"/>
        <end position="229"/>
    </location>
</feature>
<dbReference type="EMBL" id="JXKD01000013">
    <property type="protein sequence ID" value="OJG09732.1"/>
    <property type="molecule type" value="Genomic_DNA"/>
</dbReference>
<evidence type="ECO:0000313" key="2">
    <source>
        <dbReference type="EMBL" id="OJG09732.1"/>
    </source>
</evidence>
<organism evidence="2 3">
    <name type="scientific">Enterococcus aquimarinus</name>
    <dbReference type="NCBI Taxonomy" id="328396"/>
    <lineage>
        <taxon>Bacteria</taxon>
        <taxon>Bacillati</taxon>
        <taxon>Bacillota</taxon>
        <taxon>Bacilli</taxon>
        <taxon>Lactobacillales</taxon>
        <taxon>Enterococcaceae</taxon>
        <taxon>Enterococcus</taxon>
    </lineage>
</organism>
<evidence type="ECO:0000259" key="1">
    <source>
        <dbReference type="Pfam" id="PF09359"/>
    </source>
</evidence>
<proteinExistence type="predicted"/>
<dbReference type="Gene3D" id="3.20.100.30">
    <property type="entry name" value="VTC, catalytic tunnel domain"/>
    <property type="match status" value="1"/>
</dbReference>
<dbReference type="CDD" id="cd07750">
    <property type="entry name" value="PolyPPase_VTC_like"/>
    <property type="match status" value="1"/>
</dbReference>
<evidence type="ECO:0000313" key="3">
    <source>
        <dbReference type="Proteomes" id="UP000182149"/>
    </source>
</evidence>
<accession>A0A1L8QQE5</accession>
<dbReference type="InterPro" id="IPR018966">
    <property type="entry name" value="VTC_domain"/>
</dbReference>
<keyword evidence="3" id="KW-1185">Reference proteome</keyword>
<dbReference type="Proteomes" id="UP000182149">
    <property type="component" value="Unassembled WGS sequence"/>
</dbReference>
<sequence length="246" mass="29226">MSEMKNNVFERKETKYILSKEQLPEFLADLSCYMEQDEHGLHLIQSLYYDTSCYQMIRHSMEKPNYKEKFRVRCYGVANQDAIVFLELKKKIQRVVYKRRMAIPYSVYQEWIRGGKLPEDPKNPQIQREIAWLFRQYPDLAPKVLISYERLSYFGKEDSAFRITFDQRISYEDTTLNLADTSSRQLVAPELGVLMEVKALGAYPLWFVALLNQYQLKKSSFSKYAQTYQRHLWNKGEKENVSKCVS</sequence>
<gene>
    <name evidence="2" type="ORF">RU93_GL000547</name>
</gene>
<dbReference type="STRING" id="328396.RU93_GL000547"/>
<dbReference type="Pfam" id="PF09359">
    <property type="entry name" value="VTC"/>
    <property type="match status" value="1"/>
</dbReference>
<dbReference type="AlphaFoldDB" id="A0A1L8QQE5"/>
<dbReference type="InterPro" id="IPR042267">
    <property type="entry name" value="VTC_sf"/>
</dbReference>
<name>A0A1L8QQE5_9ENTE</name>
<reference evidence="2 3" key="1">
    <citation type="submission" date="2014-12" db="EMBL/GenBank/DDBJ databases">
        <title>Draft genome sequences of 29 type strains of Enterococci.</title>
        <authorList>
            <person name="Zhong Z."/>
            <person name="Sun Z."/>
            <person name="Liu W."/>
            <person name="Zhang W."/>
            <person name="Zhang H."/>
        </authorList>
    </citation>
    <scope>NUCLEOTIDE SEQUENCE [LARGE SCALE GENOMIC DNA]</scope>
    <source>
        <strain evidence="2 3">DSM 17690</strain>
    </source>
</reference>
<comment type="caution">
    <text evidence="2">The sequence shown here is derived from an EMBL/GenBank/DDBJ whole genome shotgun (WGS) entry which is preliminary data.</text>
</comment>
<protein>
    <submittedName>
        <fullName evidence="2">Molecular chaperone</fullName>
    </submittedName>
</protein>